<evidence type="ECO:0000256" key="1">
    <source>
        <dbReference type="SAM" id="MobiDB-lite"/>
    </source>
</evidence>
<feature type="compositionally biased region" description="Low complexity" evidence="1">
    <location>
        <begin position="13"/>
        <end position="27"/>
    </location>
</feature>
<feature type="region of interest" description="Disordered" evidence="1">
    <location>
        <begin position="1"/>
        <end position="70"/>
    </location>
</feature>
<evidence type="ECO:0000313" key="4">
    <source>
        <dbReference type="RefSeq" id="XP_019644857.1"/>
    </source>
</evidence>
<keyword evidence="2" id="KW-0472">Membrane</keyword>
<keyword evidence="2" id="KW-1133">Transmembrane helix</keyword>
<dbReference type="GeneID" id="109485612"/>
<dbReference type="RefSeq" id="XP_019644857.1">
    <property type="nucleotide sequence ID" value="XM_019789298.1"/>
</dbReference>
<keyword evidence="3" id="KW-1185">Reference proteome</keyword>
<dbReference type="KEGG" id="bbel:109485612"/>
<feature type="compositionally biased region" description="Basic and acidic residues" evidence="1">
    <location>
        <begin position="1"/>
        <end position="11"/>
    </location>
</feature>
<sequence length="571" mass="62283">MAEQGREDVPREGQGAAGQPQAIQHPAVQPPVAQPPAAQPPAVQPPAVQPPAVQPPAVQPPAVQPQPAQPAPVQLPAVELELQLPRQWGRAVLRIYNERLAVGVGVAAGFGIGIAAFYFGNPDPALQAIRRAIERRNPDNPDQPADPHVGEGAQEGSLLVPVYFYSQLGYQYFTSILNGPFLKACLQTELEKVGYKEPIDVSVEKWELPNLPEGGAGLLMGMMGEERVLGWLAELPEKVSTAAGDSGIPEDVSSVAGASTVASREDVEEEAGPSQAEQARLQQQPPAQVTSQQAELQEGPLKRLRARLLQHKDSPTAQTLLKAYSCLERGAAMLTSGGYQEGEGVEHLLEGVILMQGVSPGAVNTALYHQSMLHLDRPKLNQLTSTQLQANPDSSPCLLIQALQLPYGHSRQQAINHVIDIVLQHGETDPMYKHLAFIYCALGYTILQITRQPAPALSAFASALMYKSDHLVTLLFTAVCSMYVSVPQAIRQFHHYIHTAPTDHPLVPRAHYFLVTLYSQQDPSVHRDRILHHYNMAQQTDRNRLPGFAPVSSWLTVDARRVYEQVMAQPH</sequence>
<gene>
    <name evidence="4" type="primary">LOC109485612</name>
</gene>
<accession>A0A6P5AP44</accession>
<organism evidence="3 4">
    <name type="scientific">Branchiostoma belcheri</name>
    <name type="common">Amphioxus</name>
    <dbReference type="NCBI Taxonomy" id="7741"/>
    <lineage>
        <taxon>Eukaryota</taxon>
        <taxon>Metazoa</taxon>
        <taxon>Chordata</taxon>
        <taxon>Cephalochordata</taxon>
        <taxon>Leptocardii</taxon>
        <taxon>Amphioxiformes</taxon>
        <taxon>Branchiostomatidae</taxon>
        <taxon>Branchiostoma</taxon>
    </lineage>
</organism>
<feature type="compositionally biased region" description="Low complexity" evidence="1">
    <location>
        <begin position="282"/>
        <end position="294"/>
    </location>
</feature>
<dbReference type="AlphaFoldDB" id="A0A6P5AP44"/>
<evidence type="ECO:0000256" key="2">
    <source>
        <dbReference type="SAM" id="Phobius"/>
    </source>
</evidence>
<evidence type="ECO:0000313" key="3">
    <source>
        <dbReference type="Proteomes" id="UP000515135"/>
    </source>
</evidence>
<name>A0A6P5AP44_BRABE</name>
<protein>
    <submittedName>
        <fullName evidence="4">Uncharacterized protein LOC109485612</fullName>
    </submittedName>
</protein>
<proteinExistence type="predicted"/>
<feature type="region of interest" description="Disordered" evidence="1">
    <location>
        <begin position="242"/>
        <end position="297"/>
    </location>
</feature>
<dbReference type="OrthoDB" id="10115362at2759"/>
<feature type="compositionally biased region" description="Pro residues" evidence="1">
    <location>
        <begin position="28"/>
        <end position="70"/>
    </location>
</feature>
<keyword evidence="2" id="KW-0812">Transmembrane</keyword>
<dbReference type="Proteomes" id="UP000515135">
    <property type="component" value="Unplaced"/>
</dbReference>
<reference evidence="4" key="1">
    <citation type="submission" date="2025-08" db="UniProtKB">
        <authorList>
            <consortium name="RefSeq"/>
        </authorList>
    </citation>
    <scope>IDENTIFICATION</scope>
    <source>
        <tissue evidence="4">Gonad</tissue>
    </source>
</reference>
<feature type="transmembrane region" description="Helical" evidence="2">
    <location>
        <begin position="100"/>
        <end position="120"/>
    </location>
</feature>
<feature type="compositionally biased region" description="Low complexity" evidence="1">
    <location>
        <begin position="252"/>
        <end position="262"/>
    </location>
</feature>